<organism evidence="1 2">
    <name type="scientific">Microbacterium oxydans</name>
    <dbReference type="NCBI Taxonomy" id="82380"/>
    <lineage>
        <taxon>Bacteria</taxon>
        <taxon>Bacillati</taxon>
        <taxon>Actinomycetota</taxon>
        <taxon>Actinomycetes</taxon>
        <taxon>Micrococcales</taxon>
        <taxon>Microbacteriaceae</taxon>
        <taxon>Microbacterium</taxon>
    </lineage>
</organism>
<dbReference type="PATRIC" id="fig|82380.10.peg.135"/>
<gene>
    <name evidence="1" type="ORF">RN51_00137</name>
</gene>
<reference evidence="1 2" key="1">
    <citation type="submission" date="2015-02" db="EMBL/GenBank/DDBJ databases">
        <title>Draft genome sequences of ten Microbacterium spp. with emphasis on heavy metal contaminated environments.</title>
        <authorList>
            <person name="Corretto E."/>
        </authorList>
    </citation>
    <scope>NUCLEOTIDE SEQUENCE [LARGE SCALE GENOMIC DNA]</scope>
    <source>
        <strain evidence="1 2">BEL163</strain>
    </source>
</reference>
<protein>
    <submittedName>
        <fullName evidence="1">Uncharacterized protein</fullName>
    </submittedName>
</protein>
<proteinExistence type="predicted"/>
<evidence type="ECO:0000313" key="1">
    <source>
        <dbReference type="EMBL" id="KJL26716.1"/>
    </source>
</evidence>
<name>A0A0F0L5C5_9MICO</name>
<sequence length="57" mass="6424">MTKRELFGADRARQSMSTLDDAIFRPALDPASVSLPQTIQVDLTWLWADLGARPEQH</sequence>
<dbReference type="AlphaFoldDB" id="A0A0F0L5C5"/>
<dbReference type="Proteomes" id="UP000033725">
    <property type="component" value="Unassembled WGS sequence"/>
</dbReference>
<evidence type="ECO:0000313" key="2">
    <source>
        <dbReference type="Proteomes" id="UP000033725"/>
    </source>
</evidence>
<comment type="caution">
    <text evidence="1">The sequence shown here is derived from an EMBL/GenBank/DDBJ whole genome shotgun (WGS) entry which is preliminary data.</text>
</comment>
<accession>A0A0F0L5C5</accession>
<dbReference type="EMBL" id="JYIV01000009">
    <property type="protein sequence ID" value="KJL26716.1"/>
    <property type="molecule type" value="Genomic_DNA"/>
</dbReference>